<feature type="region of interest" description="Disordered" evidence="3">
    <location>
        <begin position="1"/>
        <end position="41"/>
    </location>
</feature>
<comment type="similarity">
    <text evidence="1 2">Belongs to the CorA metal ion transporter (MIT) (TC 1.A.35.5) family.</text>
</comment>
<dbReference type="AlphaFoldDB" id="A0A7S3BNU4"/>
<keyword evidence="2" id="KW-0460">Magnesium</keyword>
<dbReference type="EMBL" id="HBHY01010738">
    <property type="protein sequence ID" value="CAE0138488.1"/>
    <property type="molecule type" value="Transcribed_RNA"/>
</dbReference>
<keyword evidence="2" id="KW-0812">Transmembrane</keyword>
<comment type="subcellular location">
    <subcellularLocation>
        <location evidence="2">Membrane</location>
        <topology evidence="2">Multi-pass membrane protein</topology>
    </subcellularLocation>
</comment>
<feature type="compositionally biased region" description="Low complexity" evidence="3">
    <location>
        <begin position="22"/>
        <end position="34"/>
    </location>
</feature>
<dbReference type="CDD" id="cd12823">
    <property type="entry name" value="Mrs2_Mfm1p-like"/>
    <property type="match status" value="1"/>
</dbReference>
<dbReference type="GO" id="GO:0015095">
    <property type="term" value="F:magnesium ion transmembrane transporter activity"/>
    <property type="evidence" value="ECO:0007669"/>
    <property type="project" value="TreeGrafter"/>
</dbReference>
<keyword evidence="2" id="KW-1133">Transmembrane helix</keyword>
<feature type="transmembrane region" description="Helical" evidence="2">
    <location>
        <begin position="555"/>
        <end position="577"/>
    </location>
</feature>
<accession>A0A7S3BNU4</accession>
<reference evidence="4" key="1">
    <citation type="submission" date="2021-01" db="EMBL/GenBank/DDBJ databases">
        <authorList>
            <person name="Corre E."/>
            <person name="Pelletier E."/>
            <person name="Niang G."/>
            <person name="Scheremetjew M."/>
            <person name="Finn R."/>
            <person name="Kale V."/>
            <person name="Holt S."/>
            <person name="Cochrane G."/>
            <person name="Meng A."/>
            <person name="Brown T."/>
            <person name="Cohen L."/>
        </authorList>
    </citation>
    <scope>NUCLEOTIDE SEQUENCE</scope>
    <source>
        <strain evidence="4">RCC927</strain>
    </source>
</reference>
<protein>
    <recommendedName>
        <fullName evidence="2">Magnesium transporter</fullName>
    </recommendedName>
</protein>
<feature type="region of interest" description="Disordered" evidence="3">
    <location>
        <begin position="110"/>
        <end position="148"/>
    </location>
</feature>
<keyword evidence="2" id="KW-0813">Transport</keyword>
<dbReference type="Pfam" id="PF22099">
    <property type="entry name" value="MRS2-like"/>
    <property type="match status" value="2"/>
</dbReference>
<feature type="region of interest" description="Disordered" evidence="3">
    <location>
        <begin position="420"/>
        <end position="446"/>
    </location>
</feature>
<evidence type="ECO:0000256" key="3">
    <source>
        <dbReference type="SAM" id="MobiDB-lite"/>
    </source>
</evidence>
<dbReference type="GO" id="GO:0016020">
    <property type="term" value="C:membrane"/>
    <property type="evidence" value="ECO:0007669"/>
    <property type="project" value="UniProtKB-SubCell"/>
</dbReference>
<feature type="transmembrane region" description="Helical" evidence="2">
    <location>
        <begin position="514"/>
        <end position="535"/>
    </location>
</feature>
<gene>
    <name evidence="4" type="ORF">PSIN1315_LOCUS6936</name>
</gene>
<evidence type="ECO:0000256" key="2">
    <source>
        <dbReference type="RuleBase" id="RU366041"/>
    </source>
</evidence>
<proteinExistence type="inferred from homology"/>
<feature type="region of interest" description="Disordered" evidence="3">
    <location>
        <begin position="245"/>
        <end position="299"/>
    </location>
</feature>
<keyword evidence="2" id="KW-0406">Ion transport</keyword>
<evidence type="ECO:0000256" key="1">
    <source>
        <dbReference type="ARBA" id="ARBA00007535"/>
    </source>
</evidence>
<keyword evidence="2" id="KW-0472">Membrane</keyword>
<feature type="compositionally biased region" description="Gly residues" evidence="3">
    <location>
        <begin position="112"/>
        <end position="130"/>
    </location>
</feature>
<dbReference type="Gene3D" id="2.40.128.330">
    <property type="match status" value="1"/>
</dbReference>
<organism evidence="4">
    <name type="scientific">Prasinoderma singulare</name>
    <dbReference type="NCBI Taxonomy" id="676789"/>
    <lineage>
        <taxon>Eukaryota</taxon>
        <taxon>Viridiplantae</taxon>
        <taxon>Prasinodermophyta</taxon>
        <taxon>Prasinodermophyceae</taxon>
        <taxon>Prasinodermales</taxon>
        <taxon>Prasinodermaceae</taxon>
        <taxon>Prasinoderma</taxon>
    </lineage>
</organism>
<comment type="function">
    <text evidence="2">Magnesium transporter that may mediate the influx of magnesium.</text>
</comment>
<feature type="compositionally biased region" description="Polar residues" evidence="3">
    <location>
        <begin position="249"/>
        <end position="258"/>
    </location>
</feature>
<dbReference type="PANTHER" id="PTHR13890">
    <property type="entry name" value="RNA SPLICING PROTEIN MRS2, MITOCHONDRIAL"/>
    <property type="match status" value="1"/>
</dbReference>
<dbReference type="InterPro" id="IPR039204">
    <property type="entry name" value="MRS2-like"/>
</dbReference>
<name>A0A7S3BNU4_9VIRI</name>
<dbReference type="PANTHER" id="PTHR13890:SF31">
    <property type="entry name" value="MAGNESIUM TRANSPORTER MRS2-2-RELATED"/>
    <property type="match status" value="1"/>
</dbReference>
<dbReference type="Gene3D" id="1.20.58.340">
    <property type="entry name" value="Magnesium transport protein CorA, transmembrane region"/>
    <property type="match status" value="1"/>
</dbReference>
<feature type="compositionally biased region" description="Gly residues" evidence="3">
    <location>
        <begin position="270"/>
        <end position="281"/>
    </location>
</feature>
<evidence type="ECO:0000313" key="4">
    <source>
        <dbReference type="EMBL" id="CAE0138488.1"/>
    </source>
</evidence>
<sequence length="584" mass="62631">MVVGRRDGTPPPPASLRRVDTPAPALRPLHPARAGSVSDELGAAGGVRDVLGGVAGAPPARGRASSDAGGSGVSALLGKARKGRIPQNYSFDDLALKVYGDAARAPAAPRGLMGGAPGGGGGGMPSGSGGESATSTVGGSAPRRSGQRTWIVFEPSGTVRRYTADRHRLVRRLAVPARDLRVLDPAMHTPAAILCREKALVVNLGFIRMVLCADQAYLLFSGFDDMQMEQVRGFADTLRQVLQGRSAPAASSSGQTRDSGYASDGDLSSGRGGASGAGTGYGSDSSEVPHSNGPSKLDRGIDSVLKFGTGSGATFRQRQQNYFEFRVLEAALERVVGNLERETAELETSAYPALDKLTFQVTSSNLDTVRLIKGKMNRLHNRATQFRDELEQLLANDDDMNEMYLTRKLVAEADESVATSPFPGAGKLGGRRLGADESEEKDEPPALNRQTTVAMPTAFAYDVEEIEDLLETFNEQILAVVYKLSTLREYIDDTEDYIAIMQDSHRNRLIQMDLIVTCGTFCLTIYNVVGALFGMNIPNPLGGVLNEGEENFGDWYAITWSFLGLSLVLFVVMFIFIKKRAIVR</sequence>